<proteinExistence type="predicted"/>
<dbReference type="PROSITE" id="PS51296">
    <property type="entry name" value="RIESKE"/>
    <property type="match status" value="1"/>
</dbReference>
<evidence type="ECO:0000256" key="4">
    <source>
        <dbReference type="ARBA" id="ARBA00023014"/>
    </source>
</evidence>
<dbReference type="InterPro" id="IPR017941">
    <property type="entry name" value="Rieske_2Fe-2S"/>
</dbReference>
<dbReference type="Proteomes" id="UP000028725">
    <property type="component" value="Unassembled WGS sequence"/>
</dbReference>
<keyword evidence="8" id="KW-1185">Reference proteome</keyword>
<evidence type="ECO:0000256" key="2">
    <source>
        <dbReference type="ARBA" id="ARBA00022723"/>
    </source>
</evidence>
<dbReference type="Pfam" id="PF00355">
    <property type="entry name" value="Rieske"/>
    <property type="match status" value="1"/>
</dbReference>
<dbReference type="RefSeq" id="WP_044185433.1">
    <property type="nucleotide sequence ID" value="NZ_JMCB01000003.1"/>
</dbReference>
<dbReference type="InterPro" id="IPR036922">
    <property type="entry name" value="Rieske_2Fe-2S_sf"/>
</dbReference>
<evidence type="ECO:0000256" key="3">
    <source>
        <dbReference type="ARBA" id="ARBA00023004"/>
    </source>
</evidence>
<dbReference type="SUPFAM" id="SSF56281">
    <property type="entry name" value="Metallo-hydrolase/oxidoreductase"/>
    <property type="match status" value="1"/>
</dbReference>
<keyword evidence="1" id="KW-0001">2Fe-2S</keyword>
<dbReference type="SUPFAM" id="SSF50022">
    <property type="entry name" value="ISP domain"/>
    <property type="match status" value="1"/>
</dbReference>
<dbReference type="GO" id="GO:0051537">
    <property type="term" value="F:2 iron, 2 sulfur cluster binding"/>
    <property type="evidence" value="ECO:0007669"/>
    <property type="project" value="UniProtKB-KW"/>
</dbReference>
<protein>
    <submittedName>
        <fullName evidence="7">Iron-sulfur cluster-binding protein, Rieske family protein</fullName>
    </submittedName>
</protein>
<keyword evidence="2" id="KW-0479">Metal-binding</keyword>
<evidence type="ECO:0000313" key="8">
    <source>
        <dbReference type="Proteomes" id="UP000028725"/>
    </source>
</evidence>
<dbReference type="STRING" id="394096.DB31_5439"/>
<dbReference type="PANTHER" id="PTHR43546:SF3">
    <property type="entry name" value="UPF0173 METAL-DEPENDENT HYDROLASE MJ1163"/>
    <property type="match status" value="1"/>
</dbReference>
<evidence type="ECO:0000256" key="5">
    <source>
        <dbReference type="SAM" id="MobiDB-lite"/>
    </source>
</evidence>
<keyword evidence="4" id="KW-0411">Iron-sulfur</keyword>
<dbReference type="Gene3D" id="3.60.15.10">
    <property type="entry name" value="Ribonuclease Z/Hydroxyacylglutathione hydrolase-like"/>
    <property type="match status" value="1"/>
</dbReference>
<reference evidence="7 8" key="1">
    <citation type="submission" date="2014-04" db="EMBL/GenBank/DDBJ databases">
        <title>Genome assembly of Hyalangium minutum DSM 14724.</title>
        <authorList>
            <person name="Sharma G."/>
            <person name="Subramanian S."/>
        </authorList>
    </citation>
    <scope>NUCLEOTIDE SEQUENCE [LARGE SCALE GENOMIC DNA]</scope>
    <source>
        <strain evidence="7 8">DSM 14724</strain>
    </source>
</reference>
<name>A0A085WRT4_9BACT</name>
<dbReference type="PATRIC" id="fig|394096.3.peg.1918"/>
<evidence type="ECO:0000259" key="6">
    <source>
        <dbReference type="PROSITE" id="PS51296"/>
    </source>
</evidence>
<dbReference type="GO" id="GO:0046872">
    <property type="term" value="F:metal ion binding"/>
    <property type="evidence" value="ECO:0007669"/>
    <property type="project" value="UniProtKB-KW"/>
</dbReference>
<dbReference type="Pfam" id="PF13483">
    <property type="entry name" value="Lactamase_B_3"/>
    <property type="match status" value="1"/>
</dbReference>
<sequence length="541" mass="62561">MQITFIGHAGFIVETAGALVVMDPWLSPKGAFDSAWMQFPRNHHLAPRVRQLLETSPKQRFLYVSHEHKDHFDPEFLETIKRRDFTVIIPRFRRAELREVFQAYGCERVIACADQQEIPLQGGGYLKLFMMESGTNRDSALLVRGDGQSFLNLNDCKLHDRLAGIVAEEGPIDVFTAQFSGAIWHPVCYEYPRETYRAISRQKRDSKFEAVARALDTVKPRGYLAAAGPACFLDPELFHLNFEKDSIFPRASALFDYLRQRLPASKTRYLEPMPGDVFDVEHLEWIQSAPERVTEENLEAYLRAYAMDQAHVFTARHHNILRAEVAEIHELLRVELRRKLDQLDLHKRVGMPLYVMVREAPTRLLRVDFQLRQVEVVPSIRDTTRYTMTVNAVDIARVLERKLNWEDFLLSLRHRMSRNPDVYEPILHGFVGLEIDDLHEFCDGIRATESRRERTTVVAGDMRYSVLRYCPHQGADLAEAWVEDGRYLVCPRHRWQFDLRDSGRCPLNGASIDARCSHEAELKREPERDRAAASPGVRPEP</sequence>
<dbReference type="InterPro" id="IPR036866">
    <property type="entry name" value="RibonucZ/Hydroxyglut_hydro"/>
</dbReference>
<gene>
    <name evidence="7" type="ORF">DB31_5439</name>
</gene>
<accession>A0A085WRT4</accession>
<evidence type="ECO:0000256" key="1">
    <source>
        <dbReference type="ARBA" id="ARBA00022714"/>
    </source>
</evidence>
<organism evidence="7 8">
    <name type="scientific">Hyalangium minutum</name>
    <dbReference type="NCBI Taxonomy" id="394096"/>
    <lineage>
        <taxon>Bacteria</taxon>
        <taxon>Pseudomonadati</taxon>
        <taxon>Myxococcota</taxon>
        <taxon>Myxococcia</taxon>
        <taxon>Myxococcales</taxon>
        <taxon>Cystobacterineae</taxon>
        <taxon>Archangiaceae</taxon>
        <taxon>Hyalangium</taxon>
    </lineage>
</organism>
<dbReference type="CDD" id="cd03467">
    <property type="entry name" value="Rieske"/>
    <property type="match status" value="1"/>
</dbReference>
<keyword evidence="3" id="KW-0408">Iron</keyword>
<dbReference type="PANTHER" id="PTHR43546">
    <property type="entry name" value="UPF0173 METAL-DEPENDENT HYDROLASE MJ1163-RELATED"/>
    <property type="match status" value="1"/>
</dbReference>
<evidence type="ECO:0000313" key="7">
    <source>
        <dbReference type="EMBL" id="KFE70397.1"/>
    </source>
</evidence>
<dbReference type="OrthoDB" id="9769355at2"/>
<comment type="caution">
    <text evidence="7">The sequence shown here is derived from an EMBL/GenBank/DDBJ whole genome shotgun (WGS) entry which is preliminary data.</text>
</comment>
<dbReference type="EMBL" id="JMCB01000003">
    <property type="protein sequence ID" value="KFE70397.1"/>
    <property type="molecule type" value="Genomic_DNA"/>
</dbReference>
<feature type="domain" description="Rieske" evidence="6">
    <location>
        <begin position="464"/>
        <end position="505"/>
    </location>
</feature>
<dbReference type="InterPro" id="IPR050114">
    <property type="entry name" value="UPF0173_UPF0282_UlaG_hydrolase"/>
</dbReference>
<feature type="compositionally biased region" description="Basic and acidic residues" evidence="5">
    <location>
        <begin position="518"/>
        <end position="531"/>
    </location>
</feature>
<dbReference type="Gene3D" id="2.102.10.10">
    <property type="entry name" value="Rieske [2Fe-2S] iron-sulphur domain"/>
    <property type="match status" value="1"/>
</dbReference>
<dbReference type="AlphaFoldDB" id="A0A085WRT4"/>
<feature type="region of interest" description="Disordered" evidence="5">
    <location>
        <begin position="518"/>
        <end position="541"/>
    </location>
</feature>